<dbReference type="GeneID" id="88172519"/>
<dbReference type="PANTHER" id="PTHR43313:SF1">
    <property type="entry name" value="3BETA-HYDROXYSTEROID DEHYDROGENASE DHS-16"/>
    <property type="match status" value="1"/>
</dbReference>
<dbReference type="InterPro" id="IPR036291">
    <property type="entry name" value="NAD(P)-bd_dom_sf"/>
</dbReference>
<reference evidence="2 3" key="1">
    <citation type="submission" date="2023-10" db="EMBL/GenBank/DDBJ databases">
        <title>Draft Genome Sequence of Candida saopaulonensis from a very Premature Infant with Sepsis.</title>
        <authorList>
            <person name="Ning Y."/>
            <person name="Dai R."/>
            <person name="Xiao M."/>
            <person name="Xu Y."/>
            <person name="Yan Q."/>
            <person name="Zhang L."/>
        </authorList>
    </citation>
    <scope>NUCLEOTIDE SEQUENCE [LARGE SCALE GENOMIC DNA]</scope>
    <source>
        <strain evidence="2 3">19XY460</strain>
    </source>
</reference>
<feature type="transmembrane region" description="Helical" evidence="1">
    <location>
        <begin position="71"/>
        <end position="92"/>
    </location>
</feature>
<evidence type="ECO:0000313" key="3">
    <source>
        <dbReference type="Proteomes" id="UP001338582"/>
    </source>
</evidence>
<dbReference type="SUPFAM" id="SSF51735">
    <property type="entry name" value="NAD(P)-binding Rossmann-fold domains"/>
    <property type="match status" value="1"/>
</dbReference>
<evidence type="ECO:0008006" key="4">
    <source>
        <dbReference type="Google" id="ProtNLM"/>
    </source>
</evidence>
<dbReference type="EMBL" id="CP138895">
    <property type="protein sequence ID" value="WPK24189.1"/>
    <property type="molecule type" value="Genomic_DNA"/>
</dbReference>
<evidence type="ECO:0000256" key="1">
    <source>
        <dbReference type="SAM" id="Phobius"/>
    </source>
</evidence>
<sequence>MVAEPVGAALNFLQKSYDNVTDAVLTQLYKAVDLVSQWTPNLFGSQPQIAENNAFQSGSERLIDRIRAHKYAVAVLGTALSTAVGIGAYSLYQSSELAAKRRRLSRRKRRVPKLANGARKDVVLVVGSPTEPFTRLLALDFEKRGFIVYLTILDDKDLRYTQSNPITDDINYLNLAGNQDLVYLLAKFHLLLQTPVVPIKGAEEHHLKLSAVVFAPNLYFPLGPLENFSPASWDRVMSRMNLYTRLLTLGFLPLVRDQQSKVIVIVPNIVNSLLLAYHGPEAVFQGGVKNLFAVLSKELAPQGVSVSQVRLGNLHLSAQTSRSRVSAMVEAEIRSWNSELQDLYGAQFLNQQAKTAPASSNLSSLNLLAGLHYLLFDMIFREGLNPAVVYYGSGARMYERLSALVPQLVLRIFV</sequence>
<dbReference type="Gene3D" id="3.40.50.720">
    <property type="entry name" value="NAD(P)-binding Rossmann-like Domain"/>
    <property type="match status" value="1"/>
</dbReference>
<proteinExistence type="predicted"/>
<accession>A0AAX4H7G2</accession>
<dbReference type="InterPro" id="IPR013952">
    <property type="entry name" value="DUF1776_fun"/>
</dbReference>
<keyword evidence="1" id="KW-0472">Membrane</keyword>
<name>A0AAX4H7G2_9ASCO</name>
<gene>
    <name evidence="2" type="ORF">PUMCH_001454</name>
</gene>
<keyword evidence="1" id="KW-0812">Transmembrane</keyword>
<dbReference type="Proteomes" id="UP001338582">
    <property type="component" value="Chromosome 2"/>
</dbReference>
<evidence type="ECO:0000313" key="2">
    <source>
        <dbReference type="EMBL" id="WPK24189.1"/>
    </source>
</evidence>
<organism evidence="2 3">
    <name type="scientific">Australozyma saopauloensis</name>
    <dbReference type="NCBI Taxonomy" id="291208"/>
    <lineage>
        <taxon>Eukaryota</taxon>
        <taxon>Fungi</taxon>
        <taxon>Dikarya</taxon>
        <taxon>Ascomycota</taxon>
        <taxon>Saccharomycotina</taxon>
        <taxon>Pichiomycetes</taxon>
        <taxon>Metschnikowiaceae</taxon>
        <taxon>Australozyma</taxon>
    </lineage>
</organism>
<dbReference type="KEGG" id="asau:88172519"/>
<dbReference type="RefSeq" id="XP_062876572.1">
    <property type="nucleotide sequence ID" value="XM_063020502.1"/>
</dbReference>
<dbReference type="PANTHER" id="PTHR43313">
    <property type="entry name" value="SHORT-CHAIN DEHYDROGENASE/REDUCTASE FAMILY 9C"/>
    <property type="match status" value="1"/>
</dbReference>
<keyword evidence="3" id="KW-1185">Reference proteome</keyword>
<protein>
    <recommendedName>
        <fullName evidence="4">DUF1776-domain-containing protein</fullName>
    </recommendedName>
</protein>
<dbReference type="Pfam" id="PF08643">
    <property type="entry name" value="DUF1776"/>
    <property type="match status" value="1"/>
</dbReference>
<keyword evidence="1" id="KW-1133">Transmembrane helix</keyword>
<dbReference type="AlphaFoldDB" id="A0AAX4H7G2"/>